<evidence type="ECO:0000313" key="1">
    <source>
        <dbReference type="EMBL" id="TFK68511.1"/>
    </source>
</evidence>
<reference evidence="1 2" key="1">
    <citation type="journal article" date="2019" name="Nat. Ecol. Evol.">
        <title>Megaphylogeny resolves global patterns of mushroom evolution.</title>
        <authorList>
            <person name="Varga T."/>
            <person name="Krizsan K."/>
            <person name="Foldi C."/>
            <person name="Dima B."/>
            <person name="Sanchez-Garcia M."/>
            <person name="Sanchez-Ramirez S."/>
            <person name="Szollosi G.J."/>
            <person name="Szarkandi J.G."/>
            <person name="Papp V."/>
            <person name="Albert L."/>
            <person name="Andreopoulos W."/>
            <person name="Angelini C."/>
            <person name="Antonin V."/>
            <person name="Barry K.W."/>
            <person name="Bougher N.L."/>
            <person name="Buchanan P."/>
            <person name="Buyck B."/>
            <person name="Bense V."/>
            <person name="Catcheside P."/>
            <person name="Chovatia M."/>
            <person name="Cooper J."/>
            <person name="Damon W."/>
            <person name="Desjardin D."/>
            <person name="Finy P."/>
            <person name="Geml J."/>
            <person name="Haridas S."/>
            <person name="Hughes K."/>
            <person name="Justo A."/>
            <person name="Karasinski D."/>
            <person name="Kautmanova I."/>
            <person name="Kiss B."/>
            <person name="Kocsube S."/>
            <person name="Kotiranta H."/>
            <person name="LaButti K.M."/>
            <person name="Lechner B.E."/>
            <person name="Liimatainen K."/>
            <person name="Lipzen A."/>
            <person name="Lukacs Z."/>
            <person name="Mihaltcheva S."/>
            <person name="Morgado L.N."/>
            <person name="Niskanen T."/>
            <person name="Noordeloos M.E."/>
            <person name="Ohm R.A."/>
            <person name="Ortiz-Santana B."/>
            <person name="Ovrebo C."/>
            <person name="Racz N."/>
            <person name="Riley R."/>
            <person name="Savchenko A."/>
            <person name="Shiryaev A."/>
            <person name="Soop K."/>
            <person name="Spirin V."/>
            <person name="Szebenyi C."/>
            <person name="Tomsovsky M."/>
            <person name="Tulloss R.E."/>
            <person name="Uehling J."/>
            <person name="Grigoriev I.V."/>
            <person name="Vagvolgyi C."/>
            <person name="Papp T."/>
            <person name="Martin F.M."/>
            <person name="Miettinen O."/>
            <person name="Hibbett D.S."/>
            <person name="Nagy L.G."/>
        </authorList>
    </citation>
    <scope>NUCLEOTIDE SEQUENCE [LARGE SCALE GENOMIC DNA]</scope>
    <source>
        <strain evidence="1 2">NL-1719</strain>
    </source>
</reference>
<dbReference type="Proteomes" id="UP000308600">
    <property type="component" value="Unassembled WGS sequence"/>
</dbReference>
<organism evidence="1 2">
    <name type="scientific">Pluteus cervinus</name>
    <dbReference type="NCBI Taxonomy" id="181527"/>
    <lineage>
        <taxon>Eukaryota</taxon>
        <taxon>Fungi</taxon>
        <taxon>Dikarya</taxon>
        <taxon>Basidiomycota</taxon>
        <taxon>Agaricomycotina</taxon>
        <taxon>Agaricomycetes</taxon>
        <taxon>Agaricomycetidae</taxon>
        <taxon>Agaricales</taxon>
        <taxon>Pluteineae</taxon>
        <taxon>Pluteaceae</taxon>
        <taxon>Pluteus</taxon>
    </lineage>
</organism>
<name>A0ACD3AS16_9AGAR</name>
<accession>A0ACD3AS16</accession>
<proteinExistence type="predicted"/>
<sequence length="209" mass="23773">MNANLHTVINRRLIISIHLHQSIHNPLTMLPRTTHPLNSNTNSYIHTWTLTPQANGNKIFIPCSNVISIALATNSIRLRGPTPDIDIDRFTSVRSAGHGTTSPTNKERQLVLWSPLRLEPTRNPQKKKLPSLLLLGAIDVHTVSQVHRQRSKSHYNSRPNSLVSNAYYRQHTYIPSRPRDSRENTSGTSRLFPFPLTYPRIHPHNSPQT</sequence>
<dbReference type="EMBL" id="ML208350">
    <property type="protein sequence ID" value="TFK68511.1"/>
    <property type="molecule type" value="Genomic_DNA"/>
</dbReference>
<protein>
    <submittedName>
        <fullName evidence="1">Uncharacterized protein</fullName>
    </submittedName>
</protein>
<gene>
    <name evidence="1" type="ORF">BDN72DRAFT_677212</name>
</gene>
<evidence type="ECO:0000313" key="2">
    <source>
        <dbReference type="Proteomes" id="UP000308600"/>
    </source>
</evidence>
<keyword evidence="2" id="KW-1185">Reference proteome</keyword>